<protein>
    <submittedName>
        <fullName evidence="2">Uncharacterized protein</fullName>
    </submittedName>
</protein>
<evidence type="ECO:0000313" key="2">
    <source>
        <dbReference type="EMBL" id="QDY52301.1"/>
    </source>
</evidence>
<name>A0A5B8IQ50_9VIRU</name>
<organism evidence="2">
    <name type="scientific">Mimiviridae sp. ChoanoV1</name>
    <dbReference type="NCBI Taxonomy" id="2596887"/>
    <lineage>
        <taxon>Viruses</taxon>
        <taxon>Varidnaviria</taxon>
        <taxon>Bamfordvirae</taxon>
        <taxon>Nucleocytoviricota</taxon>
        <taxon>Megaviricetes</taxon>
        <taxon>Imitervirales</taxon>
        <taxon>Schizomimiviridae</taxon>
    </lineage>
</organism>
<feature type="transmembrane region" description="Helical" evidence="1">
    <location>
        <begin position="7"/>
        <end position="24"/>
    </location>
</feature>
<feature type="transmembrane region" description="Helical" evidence="1">
    <location>
        <begin position="30"/>
        <end position="50"/>
    </location>
</feature>
<gene>
    <name evidence="2" type="ORF">6_13</name>
</gene>
<keyword evidence="1" id="KW-0472">Membrane</keyword>
<keyword evidence="1" id="KW-1133">Transmembrane helix</keyword>
<accession>A0A5B8IQ50</accession>
<sequence length="110" mass="13064">MNIHPLWLICILVRSILILVIRYFNNNKYLKNIFTFILALMGFGFIFKSLAGSNNEIQVKKVFWHETRLVHGILYILASYYLFNNNLNMNSIVLLTDLLFSLSYRFILRK</sequence>
<keyword evidence="1" id="KW-0812">Transmembrane</keyword>
<feature type="transmembrane region" description="Helical" evidence="1">
    <location>
        <begin position="62"/>
        <end position="83"/>
    </location>
</feature>
<proteinExistence type="predicted"/>
<feature type="transmembrane region" description="Helical" evidence="1">
    <location>
        <begin position="89"/>
        <end position="108"/>
    </location>
</feature>
<dbReference type="EMBL" id="MK250090">
    <property type="protein sequence ID" value="QDY52301.1"/>
    <property type="molecule type" value="Genomic_DNA"/>
</dbReference>
<evidence type="ECO:0000256" key="1">
    <source>
        <dbReference type="SAM" id="Phobius"/>
    </source>
</evidence>
<reference evidence="2" key="1">
    <citation type="submission" date="2018-11" db="EMBL/GenBank/DDBJ databases">
        <title>A distinct lineage of giant viruses engineers rhodopsin photosystems in predatory marine eukaryotes.</title>
        <authorList>
            <person name="Needham D.M."/>
            <person name="Yoshizawa S."/>
            <person name="Hosaka T."/>
            <person name="Poirier C."/>
            <person name="Choi C.-J."/>
            <person name="Hehenberger E."/>
            <person name="Irwin N.A.T."/>
            <person name="Wilken S."/>
            <person name="Yung C.-M."/>
            <person name="Bachy C."/>
            <person name="Kurihara R."/>
            <person name="Nakajima Y."/>
            <person name="Kojima K."/>
            <person name="Kimura-Someya T."/>
            <person name="Leonard G."/>
            <person name="Malmstrom R.R."/>
            <person name="Mende D."/>
            <person name="Olson D.K."/>
            <person name="Sudo Y."/>
            <person name="Sudek S."/>
            <person name="Richards T.A."/>
            <person name="DeLong E.F."/>
            <person name="Keeling P.J."/>
            <person name="Santoro A.E."/>
            <person name="Shirouzu M."/>
            <person name="Iwasaki W."/>
            <person name="Worden A.Z."/>
        </authorList>
    </citation>
    <scope>NUCLEOTIDE SEQUENCE</scope>
</reference>